<reference evidence="1 2" key="1">
    <citation type="journal article" date="2014" name="Int. J. Syst. Evol. Microbiol.">
        <title>Nitrososphaera viennensis gen. nov., sp. nov., an aerobic and mesophilic, ammonia-oxidizing archaeon from soil and a member of the archaeal phylum Thaumarchaeota.</title>
        <authorList>
            <person name="Stieglmeier M."/>
            <person name="Klingl A."/>
            <person name="Alves R.J."/>
            <person name="Rittmann S.K."/>
            <person name="Melcher M."/>
            <person name="Leisch N."/>
            <person name="Schleper C."/>
        </authorList>
    </citation>
    <scope>NUCLEOTIDE SEQUENCE [LARGE SCALE GENOMIC DNA]</scope>
    <source>
        <strain evidence="1">EN76</strain>
    </source>
</reference>
<dbReference type="PANTHER" id="PTHR36507:SF1">
    <property type="entry name" value="BLL1555 PROTEIN"/>
    <property type="match status" value="1"/>
</dbReference>
<dbReference type="InterPro" id="IPR052721">
    <property type="entry name" value="ET_Amicyanin"/>
</dbReference>
<evidence type="ECO:0000313" key="2">
    <source>
        <dbReference type="Proteomes" id="UP000027093"/>
    </source>
</evidence>
<dbReference type="GeneID" id="74945484"/>
<proteinExistence type="predicted"/>
<organism evidence="1 2">
    <name type="scientific">Nitrososphaera viennensis EN76</name>
    <dbReference type="NCBI Taxonomy" id="926571"/>
    <lineage>
        <taxon>Archaea</taxon>
        <taxon>Nitrososphaerota</taxon>
        <taxon>Nitrososphaeria</taxon>
        <taxon>Nitrososphaerales</taxon>
        <taxon>Nitrososphaeraceae</taxon>
        <taxon>Nitrososphaera</taxon>
    </lineage>
</organism>
<evidence type="ECO:0008006" key="3">
    <source>
        <dbReference type="Google" id="ProtNLM"/>
    </source>
</evidence>
<name>A0A060HGG2_9ARCH</name>
<dbReference type="RefSeq" id="WP_075053634.1">
    <property type="nucleotide sequence ID" value="NZ_CP007536.1"/>
</dbReference>
<dbReference type="Proteomes" id="UP000027093">
    <property type="component" value="Chromosome"/>
</dbReference>
<gene>
    <name evidence="1" type="ORF">NVIE_002250</name>
</gene>
<dbReference type="Gene3D" id="2.60.40.420">
    <property type="entry name" value="Cupredoxins - blue copper proteins"/>
    <property type="match status" value="1"/>
</dbReference>
<dbReference type="HOGENOM" id="CLU_088474_0_0_2"/>
<dbReference type="PANTHER" id="PTHR36507">
    <property type="entry name" value="BLL1555 PROTEIN"/>
    <property type="match status" value="1"/>
</dbReference>
<dbReference type="InterPro" id="IPR008972">
    <property type="entry name" value="Cupredoxin"/>
</dbReference>
<accession>A0A060HGG2</accession>
<dbReference type="AlphaFoldDB" id="A0A060HGG2"/>
<dbReference type="STRING" id="926571.NVIE_002250"/>
<dbReference type="SUPFAM" id="SSF49503">
    <property type="entry name" value="Cupredoxins"/>
    <property type="match status" value="1"/>
</dbReference>
<evidence type="ECO:0000313" key="1">
    <source>
        <dbReference type="EMBL" id="AIC14410.1"/>
    </source>
</evidence>
<protein>
    <recommendedName>
        <fullName evidence="3">Blue (type 1) copper domain-containing protein</fullName>
    </recommendedName>
</protein>
<dbReference type="EMBL" id="CP007536">
    <property type="protein sequence ID" value="AIC14410.1"/>
    <property type="molecule type" value="Genomic_DNA"/>
</dbReference>
<keyword evidence="2" id="KW-1185">Reference proteome</keyword>
<dbReference type="KEGG" id="nvn:NVIE_002250"/>
<dbReference type="OrthoDB" id="4392at2157"/>
<sequence>MNRYLIIALAIAASAVLAVSTVTATTMAAKDQSVAQSLGASMKHREYKNGVFKVMAGGGGATAPLTKFFPTKATIKVGESVTWVNPTRVGEPHTVTFILNQTQWADLEAPFVVNNSTGITPLAPGNSQPVTISGPNGATAMIGANARAYLPVAIASDGTAMPMPPNANYTMVGTEQYVNSGFIWPNGMAPEGLPPIDTFTVKFEKAGTYDYICILHPWMAGQVAVN</sequence>